<evidence type="ECO:0000256" key="9">
    <source>
        <dbReference type="SAM" id="Phobius"/>
    </source>
</evidence>
<keyword evidence="6 9" id="KW-1133">Transmembrane helix</keyword>
<evidence type="ECO:0000313" key="11">
    <source>
        <dbReference type="Proteomes" id="UP000198615"/>
    </source>
</evidence>
<organism evidence="10 11">
    <name type="scientific">Thalassobaculum litoreum DSM 18839</name>
    <dbReference type="NCBI Taxonomy" id="1123362"/>
    <lineage>
        <taxon>Bacteria</taxon>
        <taxon>Pseudomonadati</taxon>
        <taxon>Pseudomonadota</taxon>
        <taxon>Alphaproteobacteria</taxon>
        <taxon>Rhodospirillales</taxon>
        <taxon>Thalassobaculaceae</taxon>
        <taxon>Thalassobaculum</taxon>
    </lineage>
</organism>
<dbReference type="InterPro" id="IPR007272">
    <property type="entry name" value="Sulf_transp_TsuA/YedE"/>
</dbReference>
<dbReference type="RefSeq" id="WP_093151636.1">
    <property type="nucleotide sequence ID" value="NZ_FNBW01000009.1"/>
</dbReference>
<keyword evidence="11" id="KW-1185">Reference proteome</keyword>
<dbReference type="AlphaFoldDB" id="A0A8G2BJC8"/>
<feature type="transmembrane region" description="Helical" evidence="9">
    <location>
        <begin position="84"/>
        <end position="104"/>
    </location>
</feature>
<evidence type="ECO:0000256" key="7">
    <source>
        <dbReference type="ARBA" id="ARBA00023136"/>
    </source>
</evidence>
<dbReference type="Proteomes" id="UP000198615">
    <property type="component" value="Unassembled WGS sequence"/>
</dbReference>
<sequence>MSYILPWRTGGLLLGAVFFAAVLSVSPIGVSTQFVIFDGILWDAVDPDVVVDSPDAKSGYSSPNAYLNKSGGSYAEDVANPLNYSFVFVLAMMAGAFLSSRLRGGLSPNERVMPAVWRANFGDSPVKRYAAALIAGFVVLYGSRLAGGCTSGHMMSGMMQTALSGYIFAAGAFLAGIPTALALFRKES</sequence>
<evidence type="ECO:0000256" key="5">
    <source>
        <dbReference type="ARBA" id="ARBA00022692"/>
    </source>
</evidence>
<dbReference type="PANTHER" id="PTHR30574">
    <property type="entry name" value="INNER MEMBRANE PROTEIN YEDE"/>
    <property type="match status" value="1"/>
</dbReference>
<evidence type="ECO:0000256" key="4">
    <source>
        <dbReference type="ARBA" id="ARBA00022519"/>
    </source>
</evidence>
<keyword evidence="3" id="KW-1003">Cell membrane</keyword>
<evidence type="ECO:0000256" key="6">
    <source>
        <dbReference type="ARBA" id="ARBA00022989"/>
    </source>
</evidence>
<dbReference type="Pfam" id="PF04143">
    <property type="entry name" value="Sulf_transp"/>
    <property type="match status" value="1"/>
</dbReference>
<proteinExistence type="inferred from homology"/>
<reference evidence="10 11" key="1">
    <citation type="submission" date="2016-10" db="EMBL/GenBank/DDBJ databases">
        <authorList>
            <person name="Varghese N."/>
            <person name="Submissions S."/>
        </authorList>
    </citation>
    <scope>NUCLEOTIDE SEQUENCE [LARGE SCALE GENOMIC DNA]</scope>
    <source>
        <strain evidence="10 11">DSM 18839</strain>
    </source>
</reference>
<evidence type="ECO:0000256" key="2">
    <source>
        <dbReference type="ARBA" id="ARBA00022448"/>
    </source>
</evidence>
<evidence type="ECO:0000256" key="1">
    <source>
        <dbReference type="ARBA" id="ARBA00004429"/>
    </source>
</evidence>
<evidence type="ECO:0008006" key="12">
    <source>
        <dbReference type="Google" id="ProtNLM"/>
    </source>
</evidence>
<evidence type="ECO:0000313" key="10">
    <source>
        <dbReference type="EMBL" id="SDG03666.1"/>
    </source>
</evidence>
<dbReference type="PANTHER" id="PTHR30574:SF1">
    <property type="entry name" value="SULPHUR TRANSPORT DOMAIN-CONTAINING PROTEIN"/>
    <property type="match status" value="1"/>
</dbReference>
<feature type="transmembrane region" description="Helical" evidence="9">
    <location>
        <begin position="163"/>
        <end position="184"/>
    </location>
</feature>
<feature type="transmembrane region" description="Helical" evidence="9">
    <location>
        <begin position="12"/>
        <end position="37"/>
    </location>
</feature>
<keyword evidence="5 9" id="KW-0812">Transmembrane</keyword>
<keyword evidence="7 9" id="KW-0472">Membrane</keyword>
<name>A0A8G2BJC8_9PROT</name>
<keyword evidence="2" id="KW-0813">Transport</keyword>
<dbReference type="EMBL" id="FNBW01000009">
    <property type="protein sequence ID" value="SDG03666.1"/>
    <property type="molecule type" value="Genomic_DNA"/>
</dbReference>
<comment type="similarity">
    <text evidence="8">Belongs to the TsuA/YedE (TC 9.B.102) family.</text>
</comment>
<evidence type="ECO:0000256" key="3">
    <source>
        <dbReference type="ARBA" id="ARBA00022475"/>
    </source>
</evidence>
<gene>
    <name evidence="10" type="ORF">SAMN05660686_03143</name>
</gene>
<keyword evidence="4" id="KW-0997">Cell inner membrane</keyword>
<accession>A0A8G2BJC8</accession>
<comment type="caution">
    <text evidence="10">The sequence shown here is derived from an EMBL/GenBank/DDBJ whole genome shotgun (WGS) entry which is preliminary data.</text>
</comment>
<evidence type="ECO:0000256" key="8">
    <source>
        <dbReference type="ARBA" id="ARBA00035655"/>
    </source>
</evidence>
<dbReference type="OrthoDB" id="9814020at2"/>
<feature type="transmembrane region" description="Helical" evidence="9">
    <location>
        <begin position="125"/>
        <end position="143"/>
    </location>
</feature>
<protein>
    <recommendedName>
        <fullName evidence="12">Sulphur transport domain-containing protein</fullName>
    </recommendedName>
</protein>
<dbReference type="GO" id="GO:0005886">
    <property type="term" value="C:plasma membrane"/>
    <property type="evidence" value="ECO:0007669"/>
    <property type="project" value="UniProtKB-SubCell"/>
</dbReference>
<comment type="subcellular location">
    <subcellularLocation>
        <location evidence="1">Cell inner membrane</location>
        <topology evidence="1">Multi-pass membrane protein</topology>
    </subcellularLocation>
</comment>